<dbReference type="AlphaFoldDB" id="A0A6C0I085"/>
<organism evidence="3">
    <name type="scientific">viral metagenome</name>
    <dbReference type="NCBI Taxonomy" id="1070528"/>
    <lineage>
        <taxon>unclassified sequences</taxon>
        <taxon>metagenomes</taxon>
        <taxon>organismal metagenomes</taxon>
    </lineage>
</organism>
<dbReference type="PANTHER" id="PTHR14969">
    <property type="entry name" value="SPHINGOSINE-1-PHOSPHATE PHOSPHOHYDROLASE"/>
    <property type="match status" value="1"/>
</dbReference>
<dbReference type="Pfam" id="PF01569">
    <property type="entry name" value="PAP2"/>
    <property type="match status" value="1"/>
</dbReference>
<feature type="transmembrane region" description="Helical" evidence="1">
    <location>
        <begin position="93"/>
        <end position="121"/>
    </location>
</feature>
<keyword evidence="1" id="KW-0812">Transmembrane</keyword>
<accession>A0A6C0I085</accession>
<name>A0A6C0I085_9ZZZZ</name>
<dbReference type="PANTHER" id="PTHR14969:SF13">
    <property type="entry name" value="AT30094P"/>
    <property type="match status" value="1"/>
</dbReference>
<keyword evidence="1" id="KW-0472">Membrane</keyword>
<dbReference type="InterPro" id="IPR000326">
    <property type="entry name" value="PAP2/HPO"/>
</dbReference>
<dbReference type="Gene3D" id="1.20.144.10">
    <property type="entry name" value="Phosphatidic acid phosphatase type 2/haloperoxidase"/>
    <property type="match status" value="1"/>
</dbReference>
<feature type="transmembrane region" description="Helical" evidence="1">
    <location>
        <begin position="13"/>
        <end position="31"/>
    </location>
</feature>
<evidence type="ECO:0000259" key="2">
    <source>
        <dbReference type="Pfam" id="PF01569"/>
    </source>
</evidence>
<evidence type="ECO:0000313" key="3">
    <source>
        <dbReference type="EMBL" id="QHT85816.1"/>
    </source>
</evidence>
<sequence length="155" mass="18085">MNITKYIEKSLDYIGYTGPIITFAITSVYLLFISKYVYLIFFCGGFWINILLNHELKNWIREPRPNKPIPYIDNSFEGAHIYGMPSGHAQMCLYNIGFLFFVSSNNWILAISILISILTLFQRWKFRRHTIKQLCVGSLIGFGLSFAVYYLLLNF</sequence>
<dbReference type="EMBL" id="MN740046">
    <property type="protein sequence ID" value="QHT85816.1"/>
    <property type="molecule type" value="Genomic_DNA"/>
</dbReference>
<evidence type="ECO:0000256" key="1">
    <source>
        <dbReference type="SAM" id="Phobius"/>
    </source>
</evidence>
<proteinExistence type="predicted"/>
<dbReference type="SUPFAM" id="SSF48317">
    <property type="entry name" value="Acid phosphatase/Vanadium-dependent haloperoxidase"/>
    <property type="match status" value="1"/>
</dbReference>
<feature type="domain" description="Phosphatidic acid phosphatase type 2/haloperoxidase" evidence="2">
    <location>
        <begin position="41"/>
        <end position="152"/>
    </location>
</feature>
<feature type="transmembrane region" description="Helical" evidence="1">
    <location>
        <begin position="133"/>
        <end position="152"/>
    </location>
</feature>
<dbReference type="GO" id="GO:0042392">
    <property type="term" value="F:sphingosine-1-phosphate phosphatase activity"/>
    <property type="evidence" value="ECO:0007669"/>
    <property type="project" value="TreeGrafter"/>
</dbReference>
<dbReference type="InterPro" id="IPR036938">
    <property type="entry name" value="PAP2/HPO_sf"/>
</dbReference>
<keyword evidence="1" id="KW-1133">Transmembrane helix</keyword>
<protein>
    <recommendedName>
        <fullName evidence="2">Phosphatidic acid phosphatase type 2/haloperoxidase domain-containing protein</fullName>
    </recommendedName>
</protein>
<reference evidence="3" key="1">
    <citation type="journal article" date="2020" name="Nature">
        <title>Giant virus diversity and host interactions through global metagenomics.</title>
        <authorList>
            <person name="Schulz F."/>
            <person name="Roux S."/>
            <person name="Paez-Espino D."/>
            <person name="Jungbluth S."/>
            <person name="Walsh D.A."/>
            <person name="Denef V.J."/>
            <person name="McMahon K.D."/>
            <person name="Konstantinidis K.T."/>
            <person name="Eloe-Fadrosh E.A."/>
            <person name="Kyrpides N.C."/>
            <person name="Woyke T."/>
        </authorList>
    </citation>
    <scope>NUCLEOTIDE SEQUENCE</scope>
    <source>
        <strain evidence="3">GVMAG-M-3300023184-182</strain>
    </source>
</reference>